<dbReference type="GO" id="GO:0000150">
    <property type="term" value="F:DNA strand exchange activity"/>
    <property type="evidence" value="ECO:0007669"/>
    <property type="project" value="InterPro"/>
</dbReference>
<dbReference type="Pfam" id="PF00239">
    <property type="entry name" value="Resolvase"/>
    <property type="match status" value="1"/>
</dbReference>
<dbReference type="EMBL" id="AP022871">
    <property type="protein sequence ID" value="BCB84117.1"/>
    <property type="molecule type" value="Genomic_DNA"/>
</dbReference>
<feature type="active site" description="O-(5'-phospho-DNA)-serine intermediate" evidence="4">
    <location>
        <position position="24"/>
    </location>
</feature>
<feature type="domain" description="Resolvase/invertase-type recombinase catalytic" evidence="5">
    <location>
        <begin position="17"/>
        <end position="173"/>
    </location>
</feature>
<dbReference type="InterPro" id="IPR006119">
    <property type="entry name" value="Resolv_N"/>
</dbReference>
<keyword evidence="7" id="KW-1185">Reference proteome</keyword>
<dbReference type="SUPFAM" id="SSF53041">
    <property type="entry name" value="Resolvase-like"/>
    <property type="match status" value="1"/>
</dbReference>
<reference evidence="6 7" key="2">
    <citation type="submission" date="2020-03" db="EMBL/GenBank/DDBJ databases">
        <authorList>
            <person name="Ichikawa N."/>
            <person name="Kimura A."/>
            <person name="Kitahashi Y."/>
            <person name="Uohara A."/>
        </authorList>
    </citation>
    <scope>NUCLEOTIDE SEQUENCE [LARGE SCALE GENOMIC DNA]</scope>
    <source>
        <strain evidence="6 7">NBRC 105367</strain>
    </source>
</reference>
<dbReference type="SMART" id="SM00857">
    <property type="entry name" value="Resolvase"/>
    <property type="match status" value="1"/>
</dbReference>
<dbReference type="KEGG" id="psuu:Psuf_014300"/>
<dbReference type="CDD" id="cd00338">
    <property type="entry name" value="Ser_Recombinase"/>
    <property type="match status" value="1"/>
</dbReference>
<keyword evidence="3" id="KW-0233">DNA recombination</keyword>
<evidence type="ECO:0000256" key="1">
    <source>
        <dbReference type="ARBA" id="ARBA00022908"/>
    </source>
</evidence>
<dbReference type="Proteomes" id="UP000503011">
    <property type="component" value="Chromosome"/>
</dbReference>
<evidence type="ECO:0000256" key="2">
    <source>
        <dbReference type="ARBA" id="ARBA00023125"/>
    </source>
</evidence>
<dbReference type="AlphaFoldDB" id="A0A6F8YDH9"/>
<dbReference type="GO" id="GO:0003677">
    <property type="term" value="F:DNA binding"/>
    <property type="evidence" value="ECO:0007669"/>
    <property type="project" value="UniProtKB-KW"/>
</dbReference>
<dbReference type="Gene3D" id="3.40.50.1390">
    <property type="entry name" value="Resolvase, N-terminal catalytic domain"/>
    <property type="match status" value="1"/>
</dbReference>
<organism evidence="6 7">
    <name type="scientific">Phytohabitans suffuscus</name>
    <dbReference type="NCBI Taxonomy" id="624315"/>
    <lineage>
        <taxon>Bacteria</taxon>
        <taxon>Bacillati</taxon>
        <taxon>Actinomycetota</taxon>
        <taxon>Actinomycetes</taxon>
        <taxon>Micromonosporales</taxon>
        <taxon>Micromonosporaceae</taxon>
    </lineage>
</organism>
<proteinExistence type="predicted"/>
<evidence type="ECO:0000259" key="5">
    <source>
        <dbReference type="SMART" id="SM00857"/>
    </source>
</evidence>
<dbReference type="RefSeq" id="WP_173155155.1">
    <property type="nucleotide sequence ID" value="NZ_AP022871.1"/>
</dbReference>
<sequence length="210" mass="23708">MNVKTLPGRSDKAVLYCIRYLRVSTVRQTHTDADVVEDGNSIDTQRKACMANEKRLGLVCIAEYIEPGTSAQSIAKRKEFKKVLRRLNENRDATVLSIYMRSRAFRDYIEAGTTERDLGAIGVKMVSAKEEFGDDLNGQFMKAMTDVMNWYEARRNGIDVKEKMTNKAMNGGTPSMAKLGYLNATIEQDFRRINTVVVDESAQAAHHCRL</sequence>
<accession>A0A6F8YDH9</accession>
<evidence type="ECO:0000313" key="7">
    <source>
        <dbReference type="Proteomes" id="UP000503011"/>
    </source>
</evidence>
<evidence type="ECO:0000313" key="6">
    <source>
        <dbReference type="EMBL" id="BCB84117.1"/>
    </source>
</evidence>
<dbReference type="InterPro" id="IPR006118">
    <property type="entry name" value="Recombinase_CS"/>
</dbReference>
<name>A0A6F8YDH9_9ACTN</name>
<keyword evidence="2" id="KW-0238">DNA-binding</keyword>
<evidence type="ECO:0000256" key="4">
    <source>
        <dbReference type="PROSITE-ProRule" id="PRU10137"/>
    </source>
</evidence>
<protein>
    <recommendedName>
        <fullName evidence="5">Resolvase/invertase-type recombinase catalytic domain-containing protein</fullName>
    </recommendedName>
</protein>
<keyword evidence="1" id="KW-0229">DNA integration</keyword>
<evidence type="ECO:0000256" key="3">
    <source>
        <dbReference type="ARBA" id="ARBA00023172"/>
    </source>
</evidence>
<reference evidence="6 7" key="1">
    <citation type="submission" date="2020-03" db="EMBL/GenBank/DDBJ databases">
        <title>Whole genome shotgun sequence of Phytohabitans suffuscus NBRC 105367.</title>
        <authorList>
            <person name="Komaki H."/>
            <person name="Tamura T."/>
        </authorList>
    </citation>
    <scope>NUCLEOTIDE SEQUENCE [LARGE SCALE GENOMIC DNA]</scope>
    <source>
        <strain evidence="6 7">NBRC 105367</strain>
    </source>
</reference>
<gene>
    <name evidence="6" type="ORF">Psuf_014300</name>
</gene>
<dbReference type="GO" id="GO:0015074">
    <property type="term" value="P:DNA integration"/>
    <property type="evidence" value="ECO:0007669"/>
    <property type="project" value="UniProtKB-KW"/>
</dbReference>
<dbReference type="InterPro" id="IPR036162">
    <property type="entry name" value="Resolvase-like_N_sf"/>
</dbReference>
<dbReference type="PROSITE" id="PS00397">
    <property type="entry name" value="RECOMBINASES_1"/>
    <property type="match status" value="1"/>
</dbReference>